<dbReference type="AlphaFoldDB" id="A0A2V4VS02"/>
<dbReference type="SUPFAM" id="SSF55874">
    <property type="entry name" value="ATPase domain of HSP90 chaperone/DNA topoisomerase II/histidine kinase"/>
    <property type="match status" value="1"/>
</dbReference>
<dbReference type="OrthoDB" id="9816482at2"/>
<keyword evidence="5" id="KW-0175">Coiled coil</keyword>
<evidence type="ECO:0000256" key="1">
    <source>
        <dbReference type="ARBA" id="ARBA00000085"/>
    </source>
</evidence>
<dbReference type="GO" id="GO:0004673">
    <property type="term" value="F:protein histidine kinase activity"/>
    <property type="evidence" value="ECO:0007669"/>
    <property type="project" value="UniProtKB-EC"/>
</dbReference>
<keyword evidence="4 7" id="KW-0418">Kinase</keyword>
<dbReference type="EMBL" id="QJSU01000009">
    <property type="protein sequence ID" value="PYE38094.1"/>
    <property type="molecule type" value="Genomic_DNA"/>
</dbReference>
<dbReference type="Gene3D" id="3.30.565.10">
    <property type="entry name" value="Histidine kinase-like ATPase, C-terminal domain"/>
    <property type="match status" value="1"/>
</dbReference>
<dbReference type="GO" id="GO:0000156">
    <property type="term" value="F:phosphorelay response regulator activity"/>
    <property type="evidence" value="ECO:0007669"/>
    <property type="project" value="TreeGrafter"/>
</dbReference>
<dbReference type="InterPro" id="IPR005467">
    <property type="entry name" value="His_kinase_dom"/>
</dbReference>
<dbReference type="InterPro" id="IPR050351">
    <property type="entry name" value="BphY/WalK/GraS-like"/>
</dbReference>
<dbReference type="GO" id="GO:0030295">
    <property type="term" value="F:protein kinase activator activity"/>
    <property type="evidence" value="ECO:0007669"/>
    <property type="project" value="TreeGrafter"/>
</dbReference>
<keyword evidence="3" id="KW-0808">Transferase</keyword>
<sequence>MPKSKSKKKVRNKPKLLFQSPETRYSVLKDQIEQQNEGLEQQKKDLEHFRKNLDALSKSHANHLSLLSNFARHDLKNYTHSIDGIVSTCNADEITNEQLESIRLNIQFIRNTLDDFAKLAVHDEGSKCEFEDLVVAIRTINRTNFAETGITFEVNNNVDVTFNIPFTIMFQLLNNLIVNSIKAFEVQGNSENIIELKAYVDSKKLIIEVSDNGRKIEETDKNFLFDYGFSKTGGTGIGLYHATHLCDTLHGNIIYRDRPSSKLNKCFIITLPIAEE</sequence>
<keyword evidence="8" id="KW-1185">Reference proteome</keyword>
<dbReference type="PANTHER" id="PTHR42878:SF14">
    <property type="entry name" value="OSMOLARITY TWO-COMPONENT SYSTEM PROTEIN SSK1"/>
    <property type="match status" value="1"/>
</dbReference>
<comment type="catalytic activity">
    <reaction evidence="1">
        <text>ATP + protein L-histidine = ADP + protein N-phospho-L-histidine.</text>
        <dbReference type="EC" id="2.7.13.3"/>
    </reaction>
</comment>
<organism evidence="7 8">
    <name type="scientific">Psychrobacter fozii</name>
    <dbReference type="NCBI Taxonomy" id="198480"/>
    <lineage>
        <taxon>Bacteria</taxon>
        <taxon>Pseudomonadati</taxon>
        <taxon>Pseudomonadota</taxon>
        <taxon>Gammaproteobacteria</taxon>
        <taxon>Moraxellales</taxon>
        <taxon>Moraxellaceae</taxon>
        <taxon>Psychrobacter</taxon>
    </lineage>
</organism>
<comment type="caution">
    <text evidence="7">The sequence shown here is derived from an EMBL/GenBank/DDBJ whole genome shotgun (WGS) entry which is preliminary data.</text>
</comment>
<dbReference type="Proteomes" id="UP000247746">
    <property type="component" value="Unassembled WGS sequence"/>
</dbReference>
<dbReference type="PROSITE" id="PS50109">
    <property type="entry name" value="HIS_KIN"/>
    <property type="match status" value="1"/>
</dbReference>
<feature type="coiled-coil region" evidence="5">
    <location>
        <begin position="25"/>
        <end position="59"/>
    </location>
</feature>
<dbReference type="Pfam" id="PF02518">
    <property type="entry name" value="HATPase_c"/>
    <property type="match status" value="1"/>
</dbReference>
<evidence type="ECO:0000256" key="3">
    <source>
        <dbReference type="ARBA" id="ARBA00022679"/>
    </source>
</evidence>
<gene>
    <name evidence="7" type="ORF">DFP82_10941</name>
</gene>
<name>A0A2V4VS02_9GAMM</name>
<dbReference type="InterPro" id="IPR036890">
    <property type="entry name" value="HATPase_C_sf"/>
</dbReference>
<evidence type="ECO:0000313" key="7">
    <source>
        <dbReference type="EMBL" id="PYE38094.1"/>
    </source>
</evidence>
<evidence type="ECO:0000256" key="5">
    <source>
        <dbReference type="SAM" id="Coils"/>
    </source>
</evidence>
<evidence type="ECO:0000313" key="8">
    <source>
        <dbReference type="Proteomes" id="UP000247746"/>
    </source>
</evidence>
<dbReference type="SMART" id="SM00387">
    <property type="entry name" value="HATPase_c"/>
    <property type="match status" value="1"/>
</dbReference>
<protein>
    <recommendedName>
        <fullName evidence="2">histidine kinase</fullName>
        <ecNumber evidence="2">2.7.13.3</ecNumber>
    </recommendedName>
</protein>
<dbReference type="RefSeq" id="WP_110923905.1">
    <property type="nucleotide sequence ID" value="NZ_QJSU01000009.1"/>
</dbReference>
<dbReference type="EC" id="2.7.13.3" evidence="2"/>
<evidence type="ECO:0000256" key="4">
    <source>
        <dbReference type="ARBA" id="ARBA00022777"/>
    </source>
</evidence>
<feature type="domain" description="Histidine kinase" evidence="6">
    <location>
        <begin position="70"/>
        <end position="275"/>
    </location>
</feature>
<accession>A0A2V4VS02</accession>
<dbReference type="GO" id="GO:0007234">
    <property type="term" value="P:osmosensory signaling via phosphorelay pathway"/>
    <property type="evidence" value="ECO:0007669"/>
    <property type="project" value="TreeGrafter"/>
</dbReference>
<reference evidence="7 8" key="1">
    <citation type="submission" date="2018-06" db="EMBL/GenBank/DDBJ databases">
        <title>Genomic Encyclopedia of Type Strains, Phase III (KMG-III): the genomes of soil and plant-associated and newly described type strains.</title>
        <authorList>
            <person name="Whitman W."/>
        </authorList>
    </citation>
    <scope>NUCLEOTIDE SEQUENCE [LARGE SCALE GENOMIC DNA]</scope>
    <source>
        <strain evidence="7 8">CECT 5889</strain>
    </source>
</reference>
<evidence type="ECO:0000256" key="2">
    <source>
        <dbReference type="ARBA" id="ARBA00012438"/>
    </source>
</evidence>
<evidence type="ECO:0000259" key="6">
    <source>
        <dbReference type="PROSITE" id="PS50109"/>
    </source>
</evidence>
<dbReference type="PANTHER" id="PTHR42878">
    <property type="entry name" value="TWO-COMPONENT HISTIDINE KINASE"/>
    <property type="match status" value="1"/>
</dbReference>
<dbReference type="InterPro" id="IPR003594">
    <property type="entry name" value="HATPase_dom"/>
</dbReference>
<proteinExistence type="predicted"/>